<accession>A0A0J9E3P4</accession>
<dbReference type="Pfam" id="PF00656">
    <property type="entry name" value="Peptidase_C14"/>
    <property type="match status" value="1"/>
</dbReference>
<feature type="signal peptide" evidence="1">
    <location>
        <begin position="1"/>
        <end position="19"/>
    </location>
</feature>
<gene>
    <name evidence="3" type="ORF">AIOL_002384</name>
</gene>
<dbReference type="SUPFAM" id="SSF52129">
    <property type="entry name" value="Caspase-like"/>
    <property type="match status" value="1"/>
</dbReference>
<evidence type="ECO:0000256" key="1">
    <source>
        <dbReference type="SAM" id="SignalP"/>
    </source>
</evidence>
<dbReference type="OrthoDB" id="9768004at2"/>
<dbReference type="GO" id="GO:0004197">
    <property type="term" value="F:cysteine-type endopeptidase activity"/>
    <property type="evidence" value="ECO:0007669"/>
    <property type="project" value="InterPro"/>
</dbReference>
<comment type="caution">
    <text evidence="3">The sequence shown here is derived from an EMBL/GenBank/DDBJ whole genome shotgun (WGS) entry which is preliminary data.</text>
</comment>
<evidence type="ECO:0000313" key="4">
    <source>
        <dbReference type="Proteomes" id="UP000037178"/>
    </source>
</evidence>
<protein>
    <submittedName>
        <fullName evidence="3">Polysaccharide deacetylase</fullName>
    </submittedName>
</protein>
<dbReference type="PATRIC" id="fig|1675527.3.peg.2503"/>
<dbReference type="STRING" id="1675527.AIOL_002384"/>
<dbReference type="EMBL" id="LFTY01000002">
    <property type="protein sequence ID" value="KMW57420.1"/>
    <property type="molecule type" value="Genomic_DNA"/>
</dbReference>
<dbReference type="SUPFAM" id="SSF47090">
    <property type="entry name" value="PGBD-like"/>
    <property type="match status" value="1"/>
</dbReference>
<proteinExistence type="predicted"/>
<dbReference type="RefSeq" id="WP_160314474.1">
    <property type="nucleotide sequence ID" value="NZ_LFTY01000002.1"/>
</dbReference>
<dbReference type="InterPro" id="IPR011600">
    <property type="entry name" value="Pept_C14_caspase"/>
</dbReference>
<keyword evidence="4" id="KW-1185">Reference proteome</keyword>
<dbReference type="GO" id="GO:0006508">
    <property type="term" value="P:proteolysis"/>
    <property type="evidence" value="ECO:0007669"/>
    <property type="project" value="InterPro"/>
</dbReference>
<reference evidence="3 4" key="1">
    <citation type="submission" date="2015-06" db="EMBL/GenBank/DDBJ databases">
        <title>Draft genome sequence of an Alphaproteobacteria species associated to the Mediterranean sponge Oscarella lobularis.</title>
        <authorList>
            <person name="Jourda C."/>
            <person name="Santini S."/>
            <person name="Claverie J.-M."/>
        </authorList>
    </citation>
    <scope>NUCLEOTIDE SEQUENCE [LARGE SCALE GENOMIC DNA]</scope>
    <source>
        <strain evidence="3">IGS</strain>
    </source>
</reference>
<evidence type="ECO:0000313" key="3">
    <source>
        <dbReference type="EMBL" id="KMW57420.1"/>
    </source>
</evidence>
<dbReference type="Gene3D" id="3.40.50.1460">
    <property type="match status" value="1"/>
</dbReference>
<dbReference type="Proteomes" id="UP000037178">
    <property type="component" value="Unassembled WGS sequence"/>
</dbReference>
<feature type="chain" id="PRO_5005318214" evidence="1">
    <location>
        <begin position="20"/>
        <end position="751"/>
    </location>
</feature>
<organism evidence="3 4">
    <name type="scientific">Candidatus Rhodobacter oscarellae</name>
    <dbReference type="NCBI Taxonomy" id="1675527"/>
    <lineage>
        <taxon>Bacteria</taxon>
        <taxon>Pseudomonadati</taxon>
        <taxon>Pseudomonadota</taxon>
        <taxon>Alphaproteobacteria</taxon>
        <taxon>Rhodobacterales</taxon>
        <taxon>Rhodobacter group</taxon>
        <taxon>Rhodobacter</taxon>
    </lineage>
</organism>
<name>A0A0J9E3P4_9RHOB</name>
<dbReference type="InterPro" id="IPR036365">
    <property type="entry name" value="PGBD-like_sf"/>
</dbReference>
<dbReference type="AlphaFoldDB" id="A0A0J9E3P4"/>
<dbReference type="InterPro" id="IPR029030">
    <property type="entry name" value="Caspase-like_dom_sf"/>
</dbReference>
<keyword evidence="1" id="KW-0732">Signal</keyword>
<evidence type="ECO:0000259" key="2">
    <source>
        <dbReference type="Pfam" id="PF00656"/>
    </source>
</evidence>
<sequence length="751" mass="83679">MLFLAMLLAVWLLSGKSLADDTPFFKPSGAPTWGKVVSTFSGARIGRSRTYALVVSISSYDHTYDIPSTHENAVNVKDYFLDVLGYDYVHVLTEEDVTYERVRNLIQSEFRNLIQKDDRFVLYWSGHGETIQSWDDIPQGFLPTKASKLDDISTMIEMSTLSGWVRKWIPAKQTLFLLDTCFSGYGAVSRQSPGIRTTVSEMFTPSRQTFTAGLEGQQTFASDRLGTSAFTHALLTGIDGAADTAGINGIPDGIVTLGELEEFVRNTVRRIRLEYNWSEPITPTVMSLGSLQGEFFFLSKNKRIAAREQDGEIFSGEFAYGIPMSASASLNLSPREVIALIQLRLLQAGYPTGSIDGIYGPMTGSAVSLYKSHHQAYEKNEPSNDALSARSEIEERIMWEISDAWVALGLSEIDDLSRFSFRDFNRVVDRRFGLEYGTLDVPTHLERGSRVFTSISSLIGADAPIDIQIAAALRRGRTSTVQSEKNDFRPRLTRHDLGKLSFDNGTFRYAGIEPIFEPFPKINVPVTSLIDSVNNANSADLSKVDYNDLLSSLKRLNGHIVYEPNDFSPARIVDVRIAGAVDGSALKLQAMLSPNRRTSGAACFEDGIGCENYDVRDCDFLVLDLDNGHLNSMTSEIDSRLARQHFRCFYRAYSSENSSSFPNDGFAFSSEKHFVEVFGDFQGRVIFQGKVYSLQELWNSKSLDGALPTNYGCIEFAEPKIIRVWSVPCGEAFWFVAADSEYHDAAQLSPY</sequence>
<feature type="domain" description="Peptidase C14 caspase" evidence="2">
    <location>
        <begin position="50"/>
        <end position="242"/>
    </location>
</feature>